<evidence type="ECO:0000259" key="5">
    <source>
        <dbReference type="Pfam" id="PF00389"/>
    </source>
</evidence>
<dbReference type="InterPro" id="IPR006140">
    <property type="entry name" value="D-isomer_DH_NAD-bd"/>
</dbReference>
<protein>
    <submittedName>
        <fullName evidence="7">Lactate dehydrogenase-like 2-hydroxyacid dehydrogenase</fullName>
    </submittedName>
</protein>
<gene>
    <name evidence="7" type="ORF">GGQ68_002080</name>
</gene>
<dbReference type="AlphaFoldDB" id="A0A7W6DN15"/>
<keyword evidence="3" id="KW-0520">NAD</keyword>
<proteinExistence type="inferred from homology"/>
<evidence type="ECO:0000259" key="6">
    <source>
        <dbReference type="Pfam" id="PF02826"/>
    </source>
</evidence>
<reference evidence="7 8" key="1">
    <citation type="submission" date="2020-08" db="EMBL/GenBank/DDBJ databases">
        <title>Genomic Encyclopedia of Type Strains, Phase IV (KMG-IV): sequencing the most valuable type-strain genomes for metagenomic binning, comparative biology and taxonomic classification.</title>
        <authorList>
            <person name="Goeker M."/>
        </authorList>
    </citation>
    <scope>NUCLEOTIDE SEQUENCE [LARGE SCALE GENOMIC DNA]</scope>
    <source>
        <strain evidence="7 8">DSM 102235</strain>
    </source>
</reference>
<evidence type="ECO:0000256" key="2">
    <source>
        <dbReference type="ARBA" id="ARBA00023002"/>
    </source>
</evidence>
<evidence type="ECO:0000313" key="8">
    <source>
        <dbReference type="Proteomes" id="UP000541426"/>
    </source>
</evidence>
<dbReference type="Pfam" id="PF00389">
    <property type="entry name" value="2-Hacid_dh"/>
    <property type="match status" value="1"/>
</dbReference>
<dbReference type="GO" id="GO:0016618">
    <property type="term" value="F:hydroxypyruvate reductase [NAD(P)H] activity"/>
    <property type="evidence" value="ECO:0007669"/>
    <property type="project" value="TreeGrafter"/>
</dbReference>
<dbReference type="GO" id="GO:0030267">
    <property type="term" value="F:glyoxylate reductase (NADPH) activity"/>
    <property type="evidence" value="ECO:0007669"/>
    <property type="project" value="TreeGrafter"/>
</dbReference>
<dbReference type="PANTHER" id="PTHR10996">
    <property type="entry name" value="2-HYDROXYACID DEHYDROGENASE-RELATED"/>
    <property type="match status" value="1"/>
</dbReference>
<dbReference type="GO" id="GO:0051287">
    <property type="term" value="F:NAD binding"/>
    <property type="evidence" value="ECO:0007669"/>
    <property type="project" value="InterPro"/>
</dbReference>
<dbReference type="SUPFAM" id="SSF51735">
    <property type="entry name" value="NAD(P)-binding Rossmann-fold domains"/>
    <property type="match status" value="1"/>
</dbReference>
<dbReference type="EMBL" id="JACIEJ010000004">
    <property type="protein sequence ID" value="MBB3985747.1"/>
    <property type="molecule type" value="Genomic_DNA"/>
</dbReference>
<organism evidence="7 8">
    <name type="scientific">Sagittula marina</name>
    <dbReference type="NCBI Taxonomy" id="943940"/>
    <lineage>
        <taxon>Bacteria</taxon>
        <taxon>Pseudomonadati</taxon>
        <taxon>Pseudomonadota</taxon>
        <taxon>Alphaproteobacteria</taxon>
        <taxon>Rhodobacterales</taxon>
        <taxon>Roseobacteraceae</taxon>
        <taxon>Sagittula</taxon>
    </lineage>
</organism>
<dbReference type="SUPFAM" id="SSF52283">
    <property type="entry name" value="Formate/glycerate dehydrogenase catalytic domain-like"/>
    <property type="match status" value="1"/>
</dbReference>
<keyword evidence="8" id="KW-1185">Reference proteome</keyword>
<sequence>MTNLMIVGSAFTDEERGRLSGAHAAGFVATPQDIATMDMTLRTEVRAVAYKGNELFDDAAMAALPNLGLIANFGVGYDNIDVDAATARGVKVTNTPDVLNDDVADLCVGMMLGLARDMVRGHLLVASGKWGEQTLPLNRKMSGAKVGIVGLGRIGREIADRLAAFKMEVHYTSRSEKETPGWTYHTDLAEMAGAVDWLVVALKGGPETEGHVSRAVLEALGPQGILVNISRGTTVDEEAMLDMLESRKLGGAALDVFLNEPSINPRFRRLPNTHLQPHQASATVQTRTAMADLQLANVTAFLDGRDLETPVN</sequence>
<evidence type="ECO:0000256" key="3">
    <source>
        <dbReference type="ARBA" id="ARBA00023027"/>
    </source>
</evidence>
<name>A0A7W6DN15_9RHOB</name>
<dbReference type="Gene3D" id="3.40.50.720">
    <property type="entry name" value="NAD(P)-binding Rossmann-like Domain"/>
    <property type="match status" value="2"/>
</dbReference>
<dbReference type="CDD" id="cd12156">
    <property type="entry name" value="HPPR"/>
    <property type="match status" value="1"/>
</dbReference>
<keyword evidence="1" id="KW-0521">NADP</keyword>
<evidence type="ECO:0000256" key="1">
    <source>
        <dbReference type="ARBA" id="ARBA00022857"/>
    </source>
</evidence>
<dbReference type="InterPro" id="IPR006139">
    <property type="entry name" value="D-isomer_2_OHA_DH_cat_dom"/>
</dbReference>
<accession>A0A7W6DN15</accession>
<evidence type="ECO:0000313" key="7">
    <source>
        <dbReference type="EMBL" id="MBB3985747.1"/>
    </source>
</evidence>
<keyword evidence="2 4" id="KW-0560">Oxidoreductase</keyword>
<comment type="caution">
    <text evidence="7">The sequence shown here is derived from an EMBL/GenBank/DDBJ whole genome shotgun (WGS) entry which is preliminary data.</text>
</comment>
<evidence type="ECO:0000256" key="4">
    <source>
        <dbReference type="RuleBase" id="RU003719"/>
    </source>
</evidence>
<feature type="domain" description="D-isomer specific 2-hydroxyacid dehydrogenase catalytic" evidence="5">
    <location>
        <begin position="43"/>
        <end position="312"/>
    </location>
</feature>
<comment type="similarity">
    <text evidence="4">Belongs to the D-isomer specific 2-hydroxyacid dehydrogenase family.</text>
</comment>
<dbReference type="PANTHER" id="PTHR10996:SF178">
    <property type="entry name" value="2-HYDROXYACID DEHYDROGENASE YGL185C-RELATED"/>
    <property type="match status" value="1"/>
</dbReference>
<dbReference type="FunFam" id="3.40.50.720:FF:000213">
    <property type="entry name" value="Putative 2-hydroxyacid dehydrogenase"/>
    <property type="match status" value="1"/>
</dbReference>
<dbReference type="Proteomes" id="UP000541426">
    <property type="component" value="Unassembled WGS sequence"/>
</dbReference>
<feature type="domain" description="D-isomer specific 2-hydroxyacid dehydrogenase NAD-binding" evidence="6">
    <location>
        <begin position="108"/>
        <end position="280"/>
    </location>
</feature>
<dbReference type="Pfam" id="PF02826">
    <property type="entry name" value="2-Hacid_dh_C"/>
    <property type="match status" value="1"/>
</dbReference>
<dbReference type="InterPro" id="IPR036291">
    <property type="entry name" value="NAD(P)-bd_dom_sf"/>
</dbReference>
<dbReference type="InterPro" id="IPR050223">
    <property type="entry name" value="D-isomer_2-hydroxyacid_DH"/>
</dbReference>
<dbReference type="RefSeq" id="WP_183965566.1">
    <property type="nucleotide sequence ID" value="NZ_BAABBZ010000018.1"/>
</dbReference>
<dbReference type="GO" id="GO:0005829">
    <property type="term" value="C:cytosol"/>
    <property type="evidence" value="ECO:0007669"/>
    <property type="project" value="TreeGrafter"/>
</dbReference>